<evidence type="ECO:0000313" key="1">
    <source>
        <dbReference type="EMBL" id="OOK65407.1"/>
    </source>
</evidence>
<gene>
    <name evidence="1" type="ORF">BZL29_7876</name>
</gene>
<dbReference type="AlphaFoldDB" id="A0A1V3WEJ0"/>
<protein>
    <recommendedName>
        <fullName evidence="3">Site-specific recombinase XerD</fullName>
    </recommendedName>
</protein>
<dbReference type="Proteomes" id="UP000188532">
    <property type="component" value="Unassembled WGS sequence"/>
</dbReference>
<evidence type="ECO:0000313" key="2">
    <source>
        <dbReference type="Proteomes" id="UP000188532"/>
    </source>
</evidence>
<reference evidence="1 2" key="1">
    <citation type="submission" date="2017-02" db="EMBL/GenBank/DDBJ databases">
        <title>Complete genome sequences of Mycobacterium kansasii strains isolated from rhesus macaques.</title>
        <authorList>
            <person name="Panda A."/>
            <person name="Nagaraj S."/>
            <person name="Zhao X."/>
            <person name="Tettelin H."/>
            <person name="Detolla L.J."/>
        </authorList>
    </citation>
    <scope>NUCLEOTIDE SEQUENCE [LARGE SCALE GENOMIC DNA]</scope>
    <source>
        <strain evidence="1 2">11-3469</strain>
    </source>
</reference>
<sequence>MYPSACAACGEQAVLIGFDPSGRRICGPCSGSTLDYRCTDCGHPGVRAHNRCSRCRTAELLHNALAGPDGQIPAQLKPLADALANANDPRSVAVWLGKSAAAELLMNLARTGQTITHHALDQLPPSRHVNYVREILVRTAVLTPRNEYLERIEPWVDGHLANYPAEHARLVRSYAIWYLLHRARRAKQPLSNPGAARIRRQVCVALEFLAWLETRKRTLATVDQADIDNWLAHGTWRHREIRPFLHWTTQRRITHGTSAPANRPSPPSVFVDEATHLEQLHRCLNDDTIDIDVRAGGALILLYGITTTRVLGLRQNQIHTKDGHTYLTLRDHDMVLPPKLAQLLAQLPRPTRRSTLPEPSTPDRFLFPGRTPDRPVNSGVFGKRLKHSGLTIRGGRNTGLITMAAELPGAVLADLLAIDIVTATRWAAYAKRDWNQYLATRKARST</sequence>
<organism evidence="1 2">
    <name type="scientific">Mycobacterium kansasii</name>
    <dbReference type="NCBI Taxonomy" id="1768"/>
    <lineage>
        <taxon>Bacteria</taxon>
        <taxon>Bacillati</taxon>
        <taxon>Actinomycetota</taxon>
        <taxon>Actinomycetes</taxon>
        <taxon>Mycobacteriales</taxon>
        <taxon>Mycobacteriaceae</taxon>
        <taxon>Mycobacterium</taxon>
    </lineage>
</organism>
<evidence type="ECO:0008006" key="3">
    <source>
        <dbReference type="Google" id="ProtNLM"/>
    </source>
</evidence>
<comment type="caution">
    <text evidence="1">The sequence shown here is derived from an EMBL/GenBank/DDBJ whole genome shotgun (WGS) entry which is preliminary data.</text>
</comment>
<dbReference type="EMBL" id="MVBN01000011">
    <property type="protein sequence ID" value="OOK65407.1"/>
    <property type="molecule type" value="Genomic_DNA"/>
</dbReference>
<accession>A0A1V3WEJ0</accession>
<proteinExistence type="predicted"/>
<name>A0A1V3WEJ0_MYCKA</name>